<dbReference type="RefSeq" id="WP_013133952.1">
    <property type="nucleotide sequence ID" value="NC_014166.1"/>
</dbReference>
<proteinExistence type="predicted"/>
<keyword evidence="2" id="KW-1185">Reference proteome</keyword>
<evidence type="ECO:0000313" key="1">
    <source>
        <dbReference type="EMBL" id="ADG91807.1"/>
    </source>
</evidence>
<sequence length="87" mass="10119">MEKRKVGRPIQKIGRVKIGMSIDGKTNDYLTELSINSGKTKSKIIEESIALYYENNKELQDKIILANKMKDDPYFHFRDVLKKSLDK</sequence>
<reference evidence="1 2" key="1">
    <citation type="journal article" date="2010" name="Stand. Genomic Sci.">
        <title>Complete genome sequence of Arcobacter nitrofigilis type strain (CI).</title>
        <authorList>
            <person name="Pati A."/>
            <person name="Gronow S."/>
            <person name="Lapidus A."/>
            <person name="Copeland A."/>
            <person name="Glavina Del Rio T."/>
            <person name="Nolan M."/>
            <person name="Lucas S."/>
            <person name="Tice H."/>
            <person name="Cheng J.F."/>
            <person name="Han C."/>
            <person name="Chertkov O."/>
            <person name="Bruce D."/>
            <person name="Tapia R."/>
            <person name="Goodwin L."/>
            <person name="Pitluck S."/>
            <person name="Liolios K."/>
            <person name="Ivanova N."/>
            <person name="Mavromatis K."/>
            <person name="Chen A."/>
            <person name="Palaniappan K."/>
            <person name="Land M."/>
            <person name="Hauser L."/>
            <person name="Chang Y.J."/>
            <person name="Jeffries C.D."/>
            <person name="Detter J.C."/>
            <person name="Rohde M."/>
            <person name="Goker M."/>
            <person name="Bristow J."/>
            <person name="Eisen J.A."/>
            <person name="Markowitz V."/>
            <person name="Hugenholtz P."/>
            <person name="Klenk H.P."/>
            <person name="Kyrpides N.C."/>
        </authorList>
    </citation>
    <scope>NUCLEOTIDE SEQUENCE [LARGE SCALE GENOMIC DNA]</scope>
    <source>
        <strain evidence="2">ATCC 33309 / DSM 7299 / CCUG 15893 / LMG 7604 / NCTC 12251 / CI</strain>
    </source>
</reference>
<accession>D5V474</accession>
<dbReference type="EMBL" id="CP001999">
    <property type="protein sequence ID" value="ADG91807.1"/>
    <property type="molecule type" value="Genomic_DNA"/>
</dbReference>
<dbReference type="STRING" id="572480.Arnit_0140"/>
<evidence type="ECO:0008006" key="3">
    <source>
        <dbReference type="Google" id="ProtNLM"/>
    </source>
</evidence>
<name>D5V474_ARCNC</name>
<evidence type="ECO:0000313" key="2">
    <source>
        <dbReference type="Proteomes" id="UP000000939"/>
    </source>
</evidence>
<gene>
    <name evidence="1" type="ordered locus">Arnit_0140</name>
</gene>
<dbReference type="AlphaFoldDB" id="D5V474"/>
<dbReference type="OrthoDB" id="9840224at2"/>
<dbReference type="KEGG" id="ant:Arnit_0140"/>
<dbReference type="Proteomes" id="UP000000939">
    <property type="component" value="Chromosome"/>
</dbReference>
<protein>
    <recommendedName>
        <fullName evidence="3">CopG family transcriptional regulator</fullName>
    </recommendedName>
</protein>
<organism evidence="1 2">
    <name type="scientific">Arcobacter nitrofigilis (strain ATCC 33309 / DSM 7299 / CCUG 15893 / LMG 7604 / NCTC 12251 / CI)</name>
    <name type="common">Campylobacter nitrofigilis</name>
    <dbReference type="NCBI Taxonomy" id="572480"/>
    <lineage>
        <taxon>Bacteria</taxon>
        <taxon>Pseudomonadati</taxon>
        <taxon>Campylobacterota</taxon>
        <taxon>Epsilonproteobacteria</taxon>
        <taxon>Campylobacterales</taxon>
        <taxon>Arcobacteraceae</taxon>
        <taxon>Arcobacter</taxon>
    </lineage>
</organism>
<dbReference type="HOGENOM" id="CLU_2476610_0_0_7"/>